<evidence type="ECO:0000259" key="7">
    <source>
        <dbReference type="PROSITE" id="PS51900"/>
    </source>
</evidence>
<dbReference type="Pfam" id="PF22022">
    <property type="entry name" value="Phage_int_M"/>
    <property type="match status" value="1"/>
</dbReference>
<evidence type="ECO:0000256" key="3">
    <source>
        <dbReference type="ARBA" id="ARBA00023125"/>
    </source>
</evidence>
<keyword evidence="3 5" id="KW-0238">DNA-binding</keyword>
<dbReference type="InterPro" id="IPR038488">
    <property type="entry name" value="Integrase_DNA-bd_sf"/>
</dbReference>
<organism evidence="8 9">
    <name type="scientific">Succinivibrio dextrinosolvens</name>
    <dbReference type="NCBI Taxonomy" id="83771"/>
    <lineage>
        <taxon>Bacteria</taxon>
        <taxon>Pseudomonadati</taxon>
        <taxon>Pseudomonadota</taxon>
        <taxon>Gammaproteobacteria</taxon>
        <taxon>Aeromonadales</taxon>
        <taxon>Succinivibrionaceae</taxon>
        <taxon>Succinivibrio</taxon>
    </lineage>
</organism>
<accession>A0A662Z764</accession>
<evidence type="ECO:0000256" key="5">
    <source>
        <dbReference type="PROSITE-ProRule" id="PRU01248"/>
    </source>
</evidence>
<keyword evidence="9" id="KW-1185">Reference proteome</keyword>
<dbReference type="PANTHER" id="PTHR30629">
    <property type="entry name" value="PROPHAGE INTEGRASE"/>
    <property type="match status" value="1"/>
</dbReference>
<dbReference type="SUPFAM" id="SSF56349">
    <property type="entry name" value="DNA breaking-rejoining enzymes"/>
    <property type="match status" value="1"/>
</dbReference>
<dbReference type="RefSeq" id="WP_074837923.1">
    <property type="nucleotide sequence ID" value="NZ_CP047056.1"/>
</dbReference>
<evidence type="ECO:0000256" key="1">
    <source>
        <dbReference type="ARBA" id="ARBA00008857"/>
    </source>
</evidence>
<dbReference type="PROSITE" id="PS51898">
    <property type="entry name" value="TYR_RECOMBINASE"/>
    <property type="match status" value="1"/>
</dbReference>
<dbReference type="Proteomes" id="UP000243374">
    <property type="component" value="Unassembled WGS sequence"/>
</dbReference>
<dbReference type="InterPro" id="IPR002104">
    <property type="entry name" value="Integrase_catalytic"/>
</dbReference>
<reference evidence="8 9" key="1">
    <citation type="submission" date="2016-10" db="EMBL/GenBank/DDBJ databases">
        <authorList>
            <person name="Varghese N."/>
            <person name="Submissions S."/>
        </authorList>
    </citation>
    <scope>NUCLEOTIDE SEQUENCE [LARGE SCALE GENOMIC DNA]</scope>
    <source>
        <strain evidence="8 9">22B</strain>
    </source>
</reference>
<feature type="domain" description="Core-binding (CB)" evidence="7">
    <location>
        <begin position="78"/>
        <end position="155"/>
    </location>
</feature>
<dbReference type="Pfam" id="PF00589">
    <property type="entry name" value="Phage_integrase"/>
    <property type="match status" value="1"/>
</dbReference>
<feature type="domain" description="Tyr recombinase" evidence="6">
    <location>
        <begin position="178"/>
        <end position="349"/>
    </location>
</feature>
<dbReference type="Pfam" id="PF13356">
    <property type="entry name" value="Arm-DNA-bind_3"/>
    <property type="match status" value="1"/>
</dbReference>
<comment type="similarity">
    <text evidence="1">Belongs to the 'phage' integrase family.</text>
</comment>
<protein>
    <submittedName>
        <fullName evidence="8">Phage integrase family protein</fullName>
    </submittedName>
</protein>
<proteinExistence type="inferred from homology"/>
<dbReference type="AlphaFoldDB" id="A0A662Z764"/>
<name>A0A662Z764_9GAMM</name>
<dbReference type="OrthoDB" id="9795573at2"/>
<dbReference type="Gene3D" id="3.30.160.390">
    <property type="entry name" value="Integrase, DNA-binding domain"/>
    <property type="match status" value="1"/>
</dbReference>
<dbReference type="Gene3D" id="1.10.443.10">
    <property type="entry name" value="Intergrase catalytic core"/>
    <property type="match status" value="1"/>
</dbReference>
<evidence type="ECO:0000256" key="2">
    <source>
        <dbReference type="ARBA" id="ARBA00022908"/>
    </source>
</evidence>
<dbReference type="InterPro" id="IPR050808">
    <property type="entry name" value="Phage_Integrase"/>
</dbReference>
<sequence>MNLSKLKIKEKRYTVRLGESLYLRVYPSGHKSFVLRYNVRGIVKDVTLGFYPDLSLVQARQLAHLKREELKIKPSKGLTFTDAFKLWCHKKKSYIVSYEVEKRRIEIYLLPKLSKLQLEQITAPLALNLLLELKDKPPTLKRILMRLNEILDLAVCAGLLANNPCRKLSRVFAPYSVKNRPYIQAHRLCELFVLLKGQKLEFHCFVIWAVYSMLRPIECVSVRWAWIEGDTLTLPAEIMKKRRVHRVHLCPDILAVLELVHTDKRNAYVWHFTSGSHVHKQYLSRFLNKSVLNGQLCHHGLRATARTWLKDQNIPFEVAEDCLAHVYGSQTERAYLRGDYLEQRREIYQKWFRYIFEMYCAVCAEDSSGSKLIQAVNSVKD</sequence>
<evidence type="ECO:0000259" key="6">
    <source>
        <dbReference type="PROSITE" id="PS51898"/>
    </source>
</evidence>
<dbReference type="GO" id="GO:0003677">
    <property type="term" value="F:DNA binding"/>
    <property type="evidence" value="ECO:0007669"/>
    <property type="project" value="UniProtKB-UniRule"/>
</dbReference>
<gene>
    <name evidence="8" type="ORF">SAMN04487865_100197</name>
</gene>
<evidence type="ECO:0000256" key="4">
    <source>
        <dbReference type="ARBA" id="ARBA00023172"/>
    </source>
</evidence>
<dbReference type="Gene3D" id="1.10.150.130">
    <property type="match status" value="1"/>
</dbReference>
<dbReference type="InterPro" id="IPR010998">
    <property type="entry name" value="Integrase_recombinase_N"/>
</dbReference>
<keyword evidence="2" id="KW-0229">DNA integration</keyword>
<dbReference type="PROSITE" id="PS51900">
    <property type="entry name" value="CB"/>
    <property type="match status" value="1"/>
</dbReference>
<dbReference type="PANTHER" id="PTHR30629:SF6">
    <property type="entry name" value="PROPHAGE INTEGRASE INTA-RELATED"/>
    <property type="match status" value="1"/>
</dbReference>
<dbReference type="InterPro" id="IPR025166">
    <property type="entry name" value="Integrase_DNA_bind_dom"/>
</dbReference>
<dbReference type="InterPro" id="IPR013762">
    <property type="entry name" value="Integrase-like_cat_sf"/>
</dbReference>
<dbReference type="InterPro" id="IPR053876">
    <property type="entry name" value="Phage_int_M"/>
</dbReference>
<dbReference type="GO" id="GO:0006310">
    <property type="term" value="P:DNA recombination"/>
    <property type="evidence" value="ECO:0007669"/>
    <property type="project" value="UniProtKB-KW"/>
</dbReference>
<keyword evidence="4" id="KW-0233">DNA recombination</keyword>
<dbReference type="InterPro" id="IPR044068">
    <property type="entry name" value="CB"/>
</dbReference>
<dbReference type="EMBL" id="FOSF01000001">
    <property type="protein sequence ID" value="SFJ73820.1"/>
    <property type="molecule type" value="Genomic_DNA"/>
</dbReference>
<dbReference type="GO" id="GO:0015074">
    <property type="term" value="P:DNA integration"/>
    <property type="evidence" value="ECO:0007669"/>
    <property type="project" value="UniProtKB-KW"/>
</dbReference>
<dbReference type="InterPro" id="IPR011010">
    <property type="entry name" value="DNA_brk_join_enz"/>
</dbReference>
<evidence type="ECO:0000313" key="9">
    <source>
        <dbReference type="Proteomes" id="UP000243374"/>
    </source>
</evidence>
<evidence type="ECO:0000313" key="8">
    <source>
        <dbReference type="EMBL" id="SFJ73820.1"/>
    </source>
</evidence>